<evidence type="ECO:0000256" key="1">
    <source>
        <dbReference type="SAM" id="Phobius"/>
    </source>
</evidence>
<dbReference type="AlphaFoldDB" id="A0A0D5C185"/>
<feature type="transmembrane region" description="Helical" evidence="1">
    <location>
        <begin position="6"/>
        <end position="25"/>
    </location>
</feature>
<accession>A0A0D5C185</accession>
<dbReference type="HOGENOM" id="CLU_1870630_0_0_2"/>
<dbReference type="GeneID" id="24819840"/>
<keyword evidence="1" id="KW-0472">Membrane</keyword>
<dbReference type="OrthoDB" id="382456at2157"/>
<gene>
    <name evidence="2" type="ORF">NADRNF5_0607</name>
</gene>
<keyword evidence="1" id="KW-0812">Transmembrane</keyword>
<organism evidence="2 3">
    <name type="scientific">Nitrosopumilus adriaticus</name>
    <dbReference type="NCBI Taxonomy" id="1580092"/>
    <lineage>
        <taxon>Archaea</taxon>
        <taxon>Nitrososphaerota</taxon>
        <taxon>Nitrososphaeria</taxon>
        <taxon>Nitrosopumilales</taxon>
        <taxon>Nitrosopumilaceae</taxon>
        <taxon>Nitrosopumilus</taxon>
    </lineage>
</organism>
<dbReference type="STRING" id="1580092.NADRNF5_0607"/>
<sequence>MKTKLLIIIGIIVTGSLVITGTILIDFPIKMNPTYDLPENDVYCNTQILVQTTHKVDREVFAKTVLNEIKKLDWRFDWSDRYILITDMQNEKLRITIEGLWSPEGSGARLIESLEHLDEVESVLEDRGVRIALECQ</sequence>
<name>A0A0D5C185_9ARCH</name>
<dbReference type="Proteomes" id="UP000032408">
    <property type="component" value="Chromosome"/>
</dbReference>
<keyword evidence="1" id="KW-1133">Transmembrane helix</keyword>
<keyword evidence="3" id="KW-1185">Reference proteome</keyword>
<reference evidence="3" key="1">
    <citation type="submission" date="2015-03" db="EMBL/GenBank/DDBJ databases">
        <title>Characterization of two novel Thaumarchaeota isolated from the Northern Adriatic Sea.</title>
        <authorList>
            <person name="Bayer B."/>
            <person name="Vojvoda J."/>
            <person name="Offre P."/>
            <person name="Srivastava A."/>
            <person name="Elisabeth N."/>
            <person name="Garcia J.A.L."/>
            <person name="Schleper C."/>
            <person name="Herndl G.J."/>
        </authorList>
    </citation>
    <scope>NUCLEOTIDE SEQUENCE [LARGE SCALE GENOMIC DNA]</scope>
    <source>
        <strain evidence="3">NF5</strain>
    </source>
</reference>
<dbReference type="RefSeq" id="WP_048115565.1">
    <property type="nucleotide sequence ID" value="NZ_CP011070.1"/>
</dbReference>
<dbReference type="KEGG" id="nin:NADRNF5_0607"/>
<evidence type="ECO:0000313" key="3">
    <source>
        <dbReference type="Proteomes" id="UP000032408"/>
    </source>
</evidence>
<reference evidence="2 3" key="2">
    <citation type="journal article" date="2016" name="ISME J.">
        <title>Physiological and genomic characterization of two novel marine thaumarchaeal strains indicates niche differentiation.</title>
        <authorList>
            <person name="Bayer B."/>
            <person name="Vojvoda J."/>
            <person name="Offre P."/>
            <person name="Alves R.J."/>
            <person name="Elisabeth N.H."/>
            <person name="Garcia J.A."/>
            <person name="Volland J.M."/>
            <person name="Srivastava A."/>
            <person name="Schleper C."/>
            <person name="Herndl G.J."/>
        </authorList>
    </citation>
    <scope>NUCLEOTIDE SEQUENCE [LARGE SCALE GENOMIC DNA]</scope>
    <source>
        <strain evidence="2 3">NF5</strain>
    </source>
</reference>
<dbReference type="EMBL" id="CP011070">
    <property type="protein sequence ID" value="AJW70303.1"/>
    <property type="molecule type" value="Genomic_DNA"/>
</dbReference>
<proteinExistence type="predicted"/>
<protein>
    <submittedName>
        <fullName evidence="2">Uncharacterized protein</fullName>
    </submittedName>
</protein>
<evidence type="ECO:0000313" key="2">
    <source>
        <dbReference type="EMBL" id="AJW70303.1"/>
    </source>
</evidence>